<feature type="compositionally biased region" description="Polar residues" evidence="3">
    <location>
        <begin position="1"/>
        <end position="15"/>
    </location>
</feature>
<organism evidence="6">
    <name type="scientific">Volvox carteri f. nagariensis</name>
    <dbReference type="NCBI Taxonomy" id="3068"/>
    <lineage>
        <taxon>Eukaryota</taxon>
        <taxon>Viridiplantae</taxon>
        <taxon>Chlorophyta</taxon>
        <taxon>core chlorophytes</taxon>
        <taxon>Chlorophyceae</taxon>
        <taxon>CS clade</taxon>
        <taxon>Chlamydomonadales</taxon>
        <taxon>Volvocaceae</taxon>
        <taxon>Volvox</taxon>
    </lineage>
</organism>
<accession>D8TJ71</accession>
<evidence type="ECO:0000256" key="2">
    <source>
        <dbReference type="SAM" id="Coils"/>
    </source>
</evidence>
<dbReference type="EMBL" id="GL378324">
    <property type="protein sequence ID" value="EFJ52488.1"/>
    <property type="molecule type" value="Genomic_DNA"/>
</dbReference>
<evidence type="ECO:0000256" key="3">
    <source>
        <dbReference type="SAM" id="MobiDB-lite"/>
    </source>
</evidence>
<dbReference type="RefSeq" id="XP_002946561.1">
    <property type="nucleotide sequence ID" value="XM_002946515.1"/>
</dbReference>
<evidence type="ECO:0000313" key="5">
    <source>
        <dbReference type="EMBL" id="EFJ52488.1"/>
    </source>
</evidence>
<feature type="compositionally biased region" description="Low complexity" evidence="3">
    <location>
        <begin position="16"/>
        <end position="30"/>
    </location>
</feature>
<reference evidence="5 6" key="1">
    <citation type="journal article" date="2010" name="Science">
        <title>Genomic analysis of organismal complexity in the multicellular green alga Volvox carteri.</title>
        <authorList>
            <person name="Prochnik S.E."/>
            <person name="Umen J."/>
            <person name="Nedelcu A.M."/>
            <person name="Hallmann A."/>
            <person name="Miller S.M."/>
            <person name="Nishii I."/>
            <person name="Ferris P."/>
            <person name="Kuo A."/>
            <person name="Mitros T."/>
            <person name="Fritz-Laylin L.K."/>
            <person name="Hellsten U."/>
            <person name="Chapman J."/>
            <person name="Simakov O."/>
            <person name="Rensing S.A."/>
            <person name="Terry A."/>
            <person name="Pangilinan J."/>
            <person name="Kapitonov V."/>
            <person name="Jurka J."/>
            <person name="Salamov A."/>
            <person name="Shapiro H."/>
            <person name="Schmutz J."/>
            <person name="Grimwood J."/>
            <person name="Lindquist E."/>
            <person name="Lucas S."/>
            <person name="Grigoriev I.V."/>
            <person name="Schmitt R."/>
            <person name="Kirk D."/>
            <person name="Rokhsar D.S."/>
        </authorList>
    </citation>
    <scope>NUCLEOTIDE SEQUENCE [LARGE SCALE GENOMIC DNA]</scope>
    <source>
        <strain evidence="6">f. Nagariensis / Eve</strain>
    </source>
</reference>
<dbReference type="OrthoDB" id="261426at2759"/>
<protein>
    <recommendedName>
        <fullName evidence="4">Translin-associated factor X-interacting protein 1 N-terminal domain-containing protein</fullName>
    </recommendedName>
</protein>
<evidence type="ECO:0000256" key="1">
    <source>
        <dbReference type="ARBA" id="ARBA00023054"/>
    </source>
</evidence>
<feature type="coiled-coil region" evidence="2">
    <location>
        <begin position="197"/>
        <end position="259"/>
    </location>
</feature>
<feature type="domain" description="Translin-associated factor X-interacting protein 1 N-terminal" evidence="4">
    <location>
        <begin position="124"/>
        <end position="202"/>
    </location>
</feature>
<proteinExistence type="predicted"/>
<name>D8TJ71_VOLCA</name>
<dbReference type="Proteomes" id="UP000001058">
    <property type="component" value="Unassembled WGS sequence"/>
</dbReference>
<evidence type="ECO:0000313" key="6">
    <source>
        <dbReference type="Proteomes" id="UP000001058"/>
    </source>
</evidence>
<keyword evidence="6" id="KW-1185">Reference proteome</keyword>
<feature type="region of interest" description="Disordered" evidence="3">
    <location>
        <begin position="1"/>
        <end position="32"/>
    </location>
</feature>
<evidence type="ECO:0000259" key="4">
    <source>
        <dbReference type="Pfam" id="PF15739"/>
    </source>
</evidence>
<dbReference type="InParanoid" id="D8TJ71"/>
<dbReference type="KEGG" id="vcn:VOLCADRAFT_102983"/>
<dbReference type="InterPro" id="IPR032755">
    <property type="entry name" value="TSNAXIP1_N"/>
</dbReference>
<sequence length="283" mass="31186">MDVQVPSTSAVTTGGASPRAVASPSSRVRSNLQDSISASKLYKDLSPTRAYQSSHDESRVALPDLFKQKNSLQSLRPTYANEPIGVDEDDAGRTPKLLQRLETLLEEKLSLVERLGNGNKGFAAAQLRTDAFRQVFDAFLHSFTTYRSLLLRIKQEYDVALDDALASLYDNVHMKAELAVVDERMASAIQQARARALEDASAVRKELQDQLNMEESKALQAEARCQAAEQEIQACKATIQQLKREAAELQKANNDLKLQLLLKSSWGSGLLIGQKSEPPTTTP</sequence>
<gene>
    <name evidence="5" type="ORF">VOLCADRAFT_102983</name>
</gene>
<keyword evidence="1 2" id="KW-0175">Coiled coil</keyword>
<dbReference type="AlphaFoldDB" id="D8TJ71"/>
<dbReference type="GeneID" id="9617631"/>
<dbReference type="Pfam" id="PF15739">
    <property type="entry name" value="TSNAXIP1_N"/>
    <property type="match status" value="1"/>
</dbReference>